<feature type="region of interest" description="Disordered" evidence="1">
    <location>
        <begin position="55"/>
        <end position="161"/>
    </location>
</feature>
<comment type="caution">
    <text evidence="2">The sequence shown here is derived from an EMBL/GenBank/DDBJ whole genome shotgun (WGS) entry which is preliminary data.</text>
</comment>
<dbReference type="Proteomes" id="UP000824120">
    <property type="component" value="Chromosome 1"/>
</dbReference>
<feature type="region of interest" description="Disordered" evidence="1">
    <location>
        <begin position="236"/>
        <end position="266"/>
    </location>
</feature>
<gene>
    <name evidence="2" type="ORF">H5410_000436</name>
</gene>
<reference evidence="2 3" key="1">
    <citation type="submission" date="2020-09" db="EMBL/GenBank/DDBJ databases">
        <title>De no assembly of potato wild relative species, Solanum commersonii.</title>
        <authorList>
            <person name="Cho K."/>
        </authorList>
    </citation>
    <scope>NUCLEOTIDE SEQUENCE [LARGE SCALE GENOMIC DNA]</scope>
    <source>
        <strain evidence="2">LZ3.2</strain>
        <tissue evidence="2">Leaf</tissue>
    </source>
</reference>
<protein>
    <submittedName>
        <fullName evidence="2">Uncharacterized protein</fullName>
    </submittedName>
</protein>
<dbReference type="EMBL" id="JACXVP010000001">
    <property type="protein sequence ID" value="KAG5628719.1"/>
    <property type="molecule type" value="Genomic_DNA"/>
</dbReference>
<dbReference type="SMART" id="SM00384">
    <property type="entry name" value="AT_hook"/>
    <property type="match status" value="4"/>
</dbReference>
<evidence type="ECO:0000313" key="2">
    <source>
        <dbReference type="EMBL" id="KAG5628719.1"/>
    </source>
</evidence>
<dbReference type="AlphaFoldDB" id="A0A9J6AX75"/>
<evidence type="ECO:0000256" key="1">
    <source>
        <dbReference type="SAM" id="MobiDB-lite"/>
    </source>
</evidence>
<organism evidence="2 3">
    <name type="scientific">Solanum commersonii</name>
    <name type="common">Commerson's wild potato</name>
    <name type="synonym">Commerson's nightshade</name>
    <dbReference type="NCBI Taxonomy" id="4109"/>
    <lineage>
        <taxon>Eukaryota</taxon>
        <taxon>Viridiplantae</taxon>
        <taxon>Streptophyta</taxon>
        <taxon>Embryophyta</taxon>
        <taxon>Tracheophyta</taxon>
        <taxon>Spermatophyta</taxon>
        <taxon>Magnoliopsida</taxon>
        <taxon>eudicotyledons</taxon>
        <taxon>Gunneridae</taxon>
        <taxon>Pentapetalae</taxon>
        <taxon>asterids</taxon>
        <taxon>lamiids</taxon>
        <taxon>Solanales</taxon>
        <taxon>Solanaceae</taxon>
        <taxon>Solanoideae</taxon>
        <taxon>Solaneae</taxon>
        <taxon>Solanum</taxon>
    </lineage>
</organism>
<evidence type="ECO:0000313" key="3">
    <source>
        <dbReference type="Proteomes" id="UP000824120"/>
    </source>
</evidence>
<sequence length="336" mass="36984">MWSDSTNPHVEPPVVKFMPGRPRKVRNKECWETKKSGKLPRTCVYMTCSICHGKNHNKRSCPLKDSVTAGPSNEAGTSRAIPKPRGRPRKTPTTTTTTKAHVADGEPPRPKRRPRKTPTITTEAPVTDGEPPRPKGRPRKTNVNPDAPPPKPRGRPRKTTNNEALIATLTIGRGITIESLHFQIFFYKLIFTPVATSKRDITADTTPTRGRCIGIGRVDTTPARERGINIERADTTPARGRGIGIGRGRGKNNTTVQAPGRDRGFKVPLSGLPSNRILHTGFGQPISSANVTGDLGFKPKTGVRWKGKKTMTSNQLEVMRDEMRMNKSQKRASSQS</sequence>
<proteinExistence type="predicted"/>
<name>A0A9J6AX75_SOLCO</name>
<dbReference type="GO" id="GO:0003677">
    <property type="term" value="F:DNA binding"/>
    <property type="evidence" value="ECO:0007669"/>
    <property type="project" value="InterPro"/>
</dbReference>
<dbReference type="InterPro" id="IPR017956">
    <property type="entry name" value="AT_hook_DNA-bd_motif"/>
</dbReference>
<dbReference type="OrthoDB" id="1305991at2759"/>
<keyword evidence="3" id="KW-1185">Reference proteome</keyword>
<dbReference type="PRINTS" id="PR00929">
    <property type="entry name" value="ATHOOK"/>
</dbReference>
<accession>A0A9J6AX75</accession>